<evidence type="ECO:0000259" key="8">
    <source>
        <dbReference type="Pfam" id="PF03807"/>
    </source>
</evidence>
<dbReference type="GO" id="GO:0055129">
    <property type="term" value="P:L-proline biosynthetic process"/>
    <property type="evidence" value="ECO:0007669"/>
    <property type="project" value="UniProtKB-UniRule"/>
</dbReference>
<comment type="subcellular location">
    <subcellularLocation>
        <location evidence="4">Cytoplasm</location>
    </subcellularLocation>
</comment>
<dbReference type="Pfam" id="PF03807">
    <property type="entry name" value="F420_oxidored"/>
    <property type="match status" value="1"/>
</dbReference>
<dbReference type="Gene3D" id="3.40.50.720">
    <property type="entry name" value="NAD(P)-binding Rossmann-like Domain"/>
    <property type="match status" value="1"/>
</dbReference>
<dbReference type="PANTHER" id="PTHR11645:SF0">
    <property type="entry name" value="PYRROLINE-5-CARBOXYLATE REDUCTASE 3"/>
    <property type="match status" value="1"/>
</dbReference>
<name>A0A098G544_9GAMM</name>
<keyword evidence="2 4" id="KW-0521">NADP</keyword>
<keyword evidence="4 7" id="KW-0028">Amino-acid biosynthesis</keyword>
<organism evidence="10 11">
    <name type="scientific">Legionella fallonii LLAP-10</name>
    <dbReference type="NCBI Taxonomy" id="1212491"/>
    <lineage>
        <taxon>Bacteria</taxon>
        <taxon>Pseudomonadati</taxon>
        <taxon>Pseudomonadota</taxon>
        <taxon>Gammaproteobacteria</taxon>
        <taxon>Legionellales</taxon>
        <taxon>Legionellaceae</taxon>
        <taxon>Legionella</taxon>
    </lineage>
</organism>
<evidence type="ECO:0000256" key="5">
    <source>
        <dbReference type="NCBIfam" id="TIGR00112"/>
    </source>
</evidence>
<feature type="binding site" evidence="6">
    <location>
        <begin position="6"/>
        <end position="11"/>
    </location>
    <ligand>
        <name>NADP(+)</name>
        <dbReference type="ChEBI" id="CHEBI:58349"/>
    </ligand>
</feature>
<dbReference type="HOGENOM" id="CLU_042344_0_1_6"/>
<accession>A0A098G544</accession>
<evidence type="ECO:0000313" key="10">
    <source>
        <dbReference type="EMBL" id="CEG57592.1"/>
    </source>
</evidence>
<dbReference type="EC" id="1.5.1.2" evidence="4 5"/>
<dbReference type="SUPFAM" id="SSF48179">
    <property type="entry name" value="6-phosphogluconate dehydrogenase C-terminal domain-like"/>
    <property type="match status" value="1"/>
</dbReference>
<dbReference type="PANTHER" id="PTHR11645">
    <property type="entry name" value="PYRROLINE-5-CARBOXYLATE REDUCTASE"/>
    <property type="match status" value="1"/>
</dbReference>
<dbReference type="UniPathway" id="UPA00098">
    <property type="reaction ID" value="UER00361"/>
</dbReference>
<dbReference type="Proteomes" id="UP000032430">
    <property type="component" value="Chromosome I"/>
</dbReference>
<dbReference type="NCBIfam" id="TIGR00112">
    <property type="entry name" value="proC"/>
    <property type="match status" value="1"/>
</dbReference>
<dbReference type="InterPro" id="IPR029036">
    <property type="entry name" value="P5CR_dimer"/>
</dbReference>
<feature type="binding site" evidence="6">
    <location>
        <position position="49"/>
    </location>
    <ligand>
        <name>NADPH</name>
        <dbReference type="ChEBI" id="CHEBI:57783"/>
    </ligand>
</feature>
<comment type="catalytic activity">
    <reaction evidence="4 7">
        <text>L-proline + NADP(+) = (S)-1-pyrroline-5-carboxylate + NADPH + 2 H(+)</text>
        <dbReference type="Rhea" id="RHEA:14109"/>
        <dbReference type="ChEBI" id="CHEBI:15378"/>
        <dbReference type="ChEBI" id="CHEBI:17388"/>
        <dbReference type="ChEBI" id="CHEBI:57783"/>
        <dbReference type="ChEBI" id="CHEBI:58349"/>
        <dbReference type="ChEBI" id="CHEBI:60039"/>
        <dbReference type="EC" id="1.5.1.2"/>
    </reaction>
</comment>
<evidence type="ECO:0000259" key="9">
    <source>
        <dbReference type="Pfam" id="PF14748"/>
    </source>
</evidence>
<dbReference type="InterPro" id="IPR000304">
    <property type="entry name" value="Pyrroline-COOH_reductase"/>
</dbReference>
<evidence type="ECO:0000256" key="2">
    <source>
        <dbReference type="ARBA" id="ARBA00022857"/>
    </source>
</evidence>
<feature type="domain" description="Pyrroline-5-carboxylate reductase catalytic N-terminal" evidence="8">
    <location>
        <begin position="3"/>
        <end position="91"/>
    </location>
</feature>
<evidence type="ECO:0000256" key="6">
    <source>
        <dbReference type="PIRSR" id="PIRSR000193-1"/>
    </source>
</evidence>
<evidence type="ECO:0000313" key="11">
    <source>
        <dbReference type="Proteomes" id="UP000032430"/>
    </source>
</evidence>
<comment type="catalytic activity">
    <reaction evidence="4">
        <text>L-proline + NAD(+) = (S)-1-pyrroline-5-carboxylate + NADH + 2 H(+)</text>
        <dbReference type="Rhea" id="RHEA:14105"/>
        <dbReference type="ChEBI" id="CHEBI:15378"/>
        <dbReference type="ChEBI" id="CHEBI:17388"/>
        <dbReference type="ChEBI" id="CHEBI:57540"/>
        <dbReference type="ChEBI" id="CHEBI:57945"/>
        <dbReference type="ChEBI" id="CHEBI:60039"/>
        <dbReference type="EC" id="1.5.1.2"/>
    </reaction>
</comment>
<feature type="binding site" evidence="6">
    <location>
        <begin position="62"/>
        <end position="65"/>
    </location>
    <ligand>
        <name>NADP(+)</name>
        <dbReference type="ChEBI" id="CHEBI:58349"/>
    </ligand>
</feature>
<comment type="pathway">
    <text evidence="4 7">Amino-acid biosynthesis; L-proline biosynthesis; L-proline from L-glutamate 5-semialdehyde: step 1/1.</text>
</comment>
<dbReference type="GO" id="GO:0005737">
    <property type="term" value="C:cytoplasm"/>
    <property type="evidence" value="ECO:0007669"/>
    <property type="project" value="UniProtKB-SubCell"/>
</dbReference>
<evidence type="ECO:0000256" key="3">
    <source>
        <dbReference type="ARBA" id="ARBA00023002"/>
    </source>
</evidence>
<dbReference type="InterPro" id="IPR036291">
    <property type="entry name" value="NAD(P)-bd_dom_sf"/>
</dbReference>
<feature type="domain" description="Pyrroline-5-carboxylate reductase dimerisation" evidence="9">
    <location>
        <begin position="155"/>
        <end position="258"/>
    </location>
</feature>
<dbReference type="InterPro" id="IPR008927">
    <property type="entry name" value="6-PGluconate_DH-like_C_sf"/>
</dbReference>
<dbReference type="SUPFAM" id="SSF51735">
    <property type="entry name" value="NAD(P)-binding Rossmann-fold domains"/>
    <property type="match status" value="1"/>
</dbReference>
<keyword evidence="4" id="KW-0963">Cytoplasm</keyword>
<comment type="function">
    <text evidence="4">Catalyzes the reduction of 1-pyrroline-5-carboxylate (PCA) to L-proline.</text>
</comment>
<dbReference type="OrthoDB" id="9805754at2"/>
<dbReference type="EMBL" id="LN614827">
    <property type="protein sequence ID" value="CEG57592.1"/>
    <property type="molecule type" value="Genomic_DNA"/>
</dbReference>
<dbReference type="PIRSF" id="PIRSF000193">
    <property type="entry name" value="Pyrrol-5-carb_rd"/>
    <property type="match status" value="1"/>
</dbReference>
<dbReference type="InterPro" id="IPR053790">
    <property type="entry name" value="P5CR-like_CS"/>
</dbReference>
<dbReference type="GO" id="GO:0004735">
    <property type="term" value="F:pyrroline-5-carboxylate reductase activity"/>
    <property type="evidence" value="ECO:0007669"/>
    <property type="project" value="UniProtKB-UniRule"/>
</dbReference>
<dbReference type="PROSITE" id="PS00521">
    <property type="entry name" value="P5CR"/>
    <property type="match status" value="1"/>
</dbReference>
<dbReference type="RefSeq" id="WP_045096064.1">
    <property type="nucleotide sequence ID" value="NZ_LN614827.1"/>
</dbReference>
<evidence type="ECO:0000256" key="1">
    <source>
        <dbReference type="ARBA" id="ARBA00005525"/>
    </source>
</evidence>
<keyword evidence="3 4" id="KW-0560">Oxidoreductase</keyword>
<gene>
    <name evidence="4 10" type="primary">proC</name>
    <name evidence="10" type="ORF">LFA_2214</name>
</gene>
<comment type="similarity">
    <text evidence="1 4 7">Belongs to the pyrroline-5-carboxylate reductase family.</text>
</comment>
<evidence type="ECO:0000256" key="7">
    <source>
        <dbReference type="RuleBase" id="RU003903"/>
    </source>
</evidence>
<keyword evidence="11" id="KW-1185">Reference proteome</keyword>
<dbReference type="STRING" id="1212491.LFA_2214"/>
<dbReference type="FunFam" id="1.10.3730.10:FF:000001">
    <property type="entry name" value="Pyrroline-5-carboxylate reductase"/>
    <property type="match status" value="1"/>
</dbReference>
<protein>
    <recommendedName>
        <fullName evidence="4 5">Pyrroline-5-carboxylate reductase</fullName>
        <shortName evidence="4">P5C reductase</shortName>
        <shortName evidence="4">P5CR</shortName>
        <ecNumber evidence="4 5">1.5.1.2</ecNumber>
    </recommendedName>
    <alternativeName>
        <fullName evidence="4">PCA reductase</fullName>
    </alternativeName>
</protein>
<dbReference type="InterPro" id="IPR028939">
    <property type="entry name" value="P5C_Rdtase_cat_N"/>
</dbReference>
<sequence length="262" mass="27863">MNISFIGYGNMAKAIARGLNQESAYSLSAAAPSLTVGINKDNVRTHHDNREVASNAEIIVLAVKPAKMNEVLQEITPFIPDHCLLISVAAGLSLSWFAKHCKAKQPVIRTMPNTPASVGLAAVPMIANEYTSAEQKRQAEIIFSKIGITTWANNEEEMDTFTALSGSGPAYVFSFIDAMIQSAVALGLNESIAKTFALQTVHGALKLAQNDDLGLIELKTKVTSPGGTTAAALSILDAHLHALLLASMNAAKQRAHELGTIQ</sequence>
<evidence type="ECO:0000256" key="4">
    <source>
        <dbReference type="HAMAP-Rule" id="MF_01925"/>
    </source>
</evidence>
<dbReference type="KEGG" id="lfa:LFA_2214"/>
<dbReference type="Pfam" id="PF14748">
    <property type="entry name" value="P5CR_dimer"/>
    <property type="match status" value="1"/>
</dbReference>
<dbReference type="HAMAP" id="MF_01925">
    <property type="entry name" value="P5C_reductase"/>
    <property type="match status" value="1"/>
</dbReference>
<reference evidence="11" key="1">
    <citation type="submission" date="2014-09" db="EMBL/GenBank/DDBJ databases">
        <authorList>
            <person name="Gomez-Valero L."/>
        </authorList>
    </citation>
    <scope>NUCLEOTIDE SEQUENCE [LARGE SCALE GENOMIC DNA]</scope>
    <source>
        <strain evidence="11">ATCC700992</strain>
    </source>
</reference>
<keyword evidence="4 7" id="KW-0641">Proline biosynthesis</keyword>
<dbReference type="AlphaFoldDB" id="A0A098G544"/>
<dbReference type="Gene3D" id="1.10.3730.10">
    <property type="entry name" value="ProC C-terminal domain-like"/>
    <property type="match status" value="1"/>
</dbReference>
<proteinExistence type="inferred from homology"/>